<accession>A0AAE0U6J3</accession>
<dbReference type="AlphaFoldDB" id="A0AAE0U6J3"/>
<protein>
    <recommendedName>
        <fullName evidence="4">EKC/KEOPS complex subunit CGI121</fullName>
    </recommendedName>
    <alternativeName>
        <fullName evidence="3">EKC/KEOPS complex subunit cgi121</fullName>
    </alternativeName>
</protein>
<evidence type="ECO:0000256" key="1">
    <source>
        <dbReference type="ARBA" id="ARBA00004123"/>
    </source>
</evidence>
<dbReference type="GO" id="GO:0005829">
    <property type="term" value="C:cytosol"/>
    <property type="evidence" value="ECO:0007669"/>
    <property type="project" value="TreeGrafter"/>
</dbReference>
<gene>
    <name evidence="9" type="ORF">B0H63DRAFT_443156</name>
</gene>
<comment type="caution">
    <text evidence="9">The sequence shown here is derived from an EMBL/GenBank/DDBJ whole genome shotgun (WGS) entry which is preliminary data.</text>
</comment>
<dbReference type="Pfam" id="PF08617">
    <property type="entry name" value="CGI-121"/>
    <property type="match status" value="2"/>
</dbReference>
<dbReference type="PANTHER" id="PTHR15840:SF10">
    <property type="entry name" value="EKC_KEOPS COMPLEX SUBUNIT TPRKB"/>
    <property type="match status" value="1"/>
</dbReference>
<reference evidence="9" key="1">
    <citation type="journal article" date="2023" name="Mol. Phylogenet. Evol.">
        <title>Genome-scale phylogeny and comparative genomics of the fungal order Sordariales.</title>
        <authorList>
            <person name="Hensen N."/>
            <person name="Bonometti L."/>
            <person name="Westerberg I."/>
            <person name="Brannstrom I.O."/>
            <person name="Guillou S."/>
            <person name="Cros-Aarteil S."/>
            <person name="Calhoun S."/>
            <person name="Haridas S."/>
            <person name="Kuo A."/>
            <person name="Mondo S."/>
            <person name="Pangilinan J."/>
            <person name="Riley R."/>
            <person name="LaButti K."/>
            <person name="Andreopoulos B."/>
            <person name="Lipzen A."/>
            <person name="Chen C."/>
            <person name="Yan M."/>
            <person name="Daum C."/>
            <person name="Ng V."/>
            <person name="Clum A."/>
            <person name="Steindorff A."/>
            <person name="Ohm R.A."/>
            <person name="Martin F."/>
            <person name="Silar P."/>
            <person name="Natvig D.O."/>
            <person name="Lalanne C."/>
            <person name="Gautier V."/>
            <person name="Ament-Velasquez S.L."/>
            <person name="Kruys A."/>
            <person name="Hutchinson M.I."/>
            <person name="Powell A.J."/>
            <person name="Barry K."/>
            <person name="Miller A.N."/>
            <person name="Grigoriev I.V."/>
            <person name="Debuchy R."/>
            <person name="Gladieux P."/>
            <person name="Hiltunen Thoren M."/>
            <person name="Johannesson H."/>
        </authorList>
    </citation>
    <scope>NUCLEOTIDE SEQUENCE</scope>
    <source>
        <strain evidence="9">CBS 232.78</strain>
    </source>
</reference>
<evidence type="ECO:0000256" key="7">
    <source>
        <dbReference type="ARBA" id="ARBA00025043"/>
    </source>
</evidence>
<keyword evidence="9" id="KW-0808">Transferase</keyword>
<evidence type="ECO:0000313" key="9">
    <source>
        <dbReference type="EMBL" id="KAK3392858.1"/>
    </source>
</evidence>
<dbReference type="PANTHER" id="PTHR15840">
    <property type="entry name" value="CGI-121 FAMILY MEMBER"/>
    <property type="match status" value="1"/>
</dbReference>
<evidence type="ECO:0000256" key="3">
    <source>
        <dbReference type="ARBA" id="ARBA00015316"/>
    </source>
</evidence>
<keyword evidence="5" id="KW-0819">tRNA processing</keyword>
<organism evidence="9 10">
    <name type="scientific">Podospora didyma</name>
    <dbReference type="NCBI Taxonomy" id="330526"/>
    <lineage>
        <taxon>Eukaryota</taxon>
        <taxon>Fungi</taxon>
        <taxon>Dikarya</taxon>
        <taxon>Ascomycota</taxon>
        <taxon>Pezizomycotina</taxon>
        <taxon>Sordariomycetes</taxon>
        <taxon>Sordariomycetidae</taxon>
        <taxon>Sordariales</taxon>
        <taxon>Podosporaceae</taxon>
        <taxon>Podospora</taxon>
    </lineage>
</organism>
<evidence type="ECO:0000256" key="5">
    <source>
        <dbReference type="ARBA" id="ARBA00022694"/>
    </source>
</evidence>
<dbReference type="EMBL" id="JAULSW010000001">
    <property type="protein sequence ID" value="KAK3392858.1"/>
    <property type="molecule type" value="Genomic_DNA"/>
</dbReference>
<reference evidence="9" key="2">
    <citation type="submission" date="2023-06" db="EMBL/GenBank/DDBJ databases">
        <authorList>
            <consortium name="Lawrence Berkeley National Laboratory"/>
            <person name="Haridas S."/>
            <person name="Hensen N."/>
            <person name="Bonometti L."/>
            <person name="Westerberg I."/>
            <person name="Brannstrom I.O."/>
            <person name="Guillou S."/>
            <person name="Cros-Aarteil S."/>
            <person name="Calhoun S."/>
            <person name="Kuo A."/>
            <person name="Mondo S."/>
            <person name="Pangilinan J."/>
            <person name="Riley R."/>
            <person name="LaButti K."/>
            <person name="Andreopoulos B."/>
            <person name="Lipzen A."/>
            <person name="Chen C."/>
            <person name="Yanf M."/>
            <person name="Daum C."/>
            <person name="Ng V."/>
            <person name="Clum A."/>
            <person name="Steindorff A."/>
            <person name="Ohm R."/>
            <person name="Martin F."/>
            <person name="Silar P."/>
            <person name="Natvig D."/>
            <person name="Lalanne C."/>
            <person name="Gautier V."/>
            <person name="Ament-velasquez S.L."/>
            <person name="Kruys A."/>
            <person name="Hutchinson M.I."/>
            <person name="Powell A.J."/>
            <person name="Barry K."/>
            <person name="Miller A.N."/>
            <person name="Grigoriev I.V."/>
            <person name="Debuchy R."/>
            <person name="Gladieux P."/>
            <person name="Thoren M.H."/>
            <person name="Johannesson H."/>
        </authorList>
    </citation>
    <scope>NUCLEOTIDE SEQUENCE</scope>
    <source>
        <strain evidence="9">CBS 232.78</strain>
    </source>
</reference>
<evidence type="ECO:0000256" key="6">
    <source>
        <dbReference type="ARBA" id="ARBA00023242"/>
    </source>
</evidence>
<dbReference type="InterPro" id="IPR036504">
    <property type="entry name" value="CGI121/TPRKB_sf"/>
</dbReference>
<dbReference type="GO" id="GO:0002949">
    <property type="term" value="P:tRNA threonylcarbamoyladenosine modification"/>
    <property type="evidence" value="ECO:0007669"/>
    <property type="project" value="TreeGrafter"/>
</dbReference>
<proteinExistence type="inferred from homology"/>
<dbReference type="GO" id="GO:0000408">
    <property type="term" value="C:EKC/KEOPS complex"/>
    <property type="evidence" value="ECO:0007669"/>
    <property type="project" value="TreeGrafter"/>
</dbReference>
<dbReference type="SUPFAM" id="SSF143870">
    <property type="entry name" value="PF0523-like"/>
    <property type="match status" value="1"/>
</dbReference>
<dbReference type="Proteomes" id="UP001285441">
    <property type="component" value="Unassembled WGS sequence"/>
</dbReference>
<keyword evidence="6 8" id="KW-0539">Nucleus</keyword>
<keyword evidence="9" id="KW-0418">Kinase</keyword>
<comment type="similarity">
    <text evidence="2 8">Belongs to the CGI121/TPRKB family.</text>
</comment>
<dbReference type="InterPro" id="IPR013926">
    <property type="entry name" value="CGI121/TPRKB"/>
</dbReference>
<dbReference type="GO" id="GO:0005634">
    <property type="term" value="C:nucleus"/>
    <property type="evidence" value="ECO:0007669"/>
    <property type="project" value="UniProtKB-SubCell"/>
</dbReference>
<dbReference type="GO" id="GO:0016301">
    <property type="term" value="F:kinase activity"/>
    <property type="evidence" value="ECO:0007669"/>
    <property type="project" value="UniProtKB-KW"/>
</dbReference>
<evidence type="ECO:0000256" key="2">
    <source>
        <dbReference type="ARBA" id="ARBA00005546"/>
    </source>
</evidence>
<evidence type="ECO:0000256" key="4">
    <source>
        <dbReference type="ARBA" id="ARBA00016009"/>
    </source>
</evidence>
<sequence>MEKRHLFERLYIDNATAGYEVHTALFCGVTNRTELRNHLLALNTDYEYAFVNAERILSRAHLLSAIFTAMTSLVQDTLTTKNVHSEIVVSLNPNKNITEAYNRFGIPPPPPARKDNEPPKDVPPMDLIVVKVLKLDTSSSPEKDDNPAANDTWAHLLANVKGEPTRLTDEELERTVNLAKLRGYYGLNNVPLLDEIKEDATLRKQEMERLIIMKMALRAV</sequence>
<comment type="subcellular location">
    <subcellularLocation>
        <location evidence="1">Nucleus</location>
    </subcellularLocation>
</comment>
<evidence type="ECO:0000313" key="10">
    <source>
        <dbReference type="Proteomes" id="UP001285441"/>
    </source>
</evidence>
<comment type="function">
    <text evidence="7">Component of the EKC/KEOPS complex that is required for the formation of a threonylcarbamoyl group on adenosine at position 37 (t(6)A37) in tRNAs that read codons beginning with adenine. The complex is probably involved in the transfer of the threonylcarbamoyl moiety of threonylcarbamoyl-AMP (TC-AMP) to the N6 group of A37. CGI121 acts as an allosteric effector that regulates the t(6)A activity of the complex. The EKC/KEOPS complex also promotes both telomere uncapping and telomere elongation. The complex is required for efficient recruitment of transcriptional coactivators. CGI121 is not required for tRNA modification.</text>
</comment>
<evidence type="ECO:0000256" key="8">
    <source>
        <dbReference type="RuleBase" id="RU004398"/>
    </source>
</evidence>
<keyword evidence="10" id="KW-1185">Reference proteome</keyword>
<name>A0AAE0U6J3_9PEZI</name>
<dbReference type="Gene3D" id="3.30.2380.10">
    <property type="entry name" value="CGI121/TPRKB"/>
    <property type="match status" value="1"/>
</dbReference>